<comment type="caution">
    <text evidence="12">The sequence shown here is derived from an EMBL/GenBank/DDBJ whole genome shotgun (WGS) entry which is preliminary data.</text>
</comment>
<feature type="transmembrane region" description="Helical" evidence="9">
    <location>
        <begin position="39"/>
        <end position="63"/>
    </location>
</feature>
<dbReference type="CDD" id="cd18577">
    <property type="entry name" value="ABC_6TM_Pgp_ABCB1_D1_like"/>
    <property type="match status" value="1"/>
</dbReference>
<evidence type="ECO:0000256" key="8">
    <source>
        <dbReference type="ARBA" id="ARBA00023136"/>
    </source>
</evidence>
<keyword evidence="7 9" id="KW-1133">Transmembrane helix</keyword>
<evidence type="ECO:0000256" key="2">
    <source>
        <dbReference type="ARBA" id="ARBA00007577"/>
    </source>
</evidence>
<dbReference type="GO" id="GO:0016887">
    <property type="term" value="F:ATP hydrolysis activity"/>
    <property type="evidence" value="ECO:0007669"/>
    <property type="project" value="InterPro"/>
</dbReference>
<dbReference type="PROSITE" id="PS50929">
    <property type="entry name" value="ABC_TM1F"/>
    <property type="match status" value="2"/>
</dbReference>
<dbReference type="InterPro" id="IPR027417">
    <property type="entry name" value="P-loop_NTPase"/>
</dbReference>
<dbReference type="PROSITE" id="PS50893">
    <property type="entry name" value="ABC_TRANSPORTER_2"/>
    <property type="match status" value="2"/>
</dbReference>
<dbReference type="EMBL" id="VIBQ01000012">
    <property type="protein sequence ID" value="KAB8343082.1"/>
    <property type="molecule type" value="Genomic_DNA"/>
</dbReference>
<dbReference type="PANTHER" id="PTHR43394:SF27">
    <property type="entry name" value="ATP-DEPENDENT TRANSLOCASE ABCB1-LIKE"/>
    <property type="match status" value="1"/>
</dbReference>
<feature type="transmembrane region" description="Helical" evidence="9">
    <location>
        <begin position="308"/>
        <end position="326"/>
    </location>
</feature>
<organism evidence="12 13">
    <name type="scientific">Carpinus fangiana</name>
    <dbReference type="NCBI Taxonomy" id="176857"/>
    <lineage>
        <taxon>Eukaryota</taxon>
        <taxon>Viridiplantae</taxon>
        <taxon>Streptophyta</taxon>
        <taxon>Embryophyta</taxon>
        <taxon>Tracheophyta</taxon>
        <taxon>Spermatophyta</taxon>
        <taxon>Magnoliopsida</taxon>
        <taxon>eudicotyledons</taxon>
        <taxon>Gunneridae</taxon>
        <taxon>Pentapetalae</taxon>
        <taxon>rosids</taxon>
        <taxon>fabids</taxon>
        <taxon>Fagales</taxon>
        <taxon>Betulaceae</taxon>
        <taxon>Carpinus</taxon>
    </lineage>
</organism>
<dbReference type="PROSITE" id="PS00211">
    <property type="entry name" value="ABC_TRANSPORTER_1"/>
    <property type="match status" value="2"/>
</dbReference>
<evidence type="ECO:0000256" key="5">
    <source>
        <dbReference type="ARBA" id="ARBA00022741"/>
    </source>
</evidence>
<evidence type="ECO:0000256" key="6">
    <source>
        <dbReference type="ARBA" id="ARBA00022840"/>
    </source>
</evidence>
<accession>A0A5N6KT91</accession>
<feature type="domain" description="ABC transporter" evidence="10">
    <location>
        <begin position="369"/>
        <end position="614"/>
    </location>
</feature>
<keyword evidence="5" id="KW-0547">Nucleotide-binding</keyword>
<feature type="domain" description="ABC transmembrane type-1" evidence="11">
    <location>
        <begin position="692"/>
        <end position="978"/>
    </location>
</feature>
<evidence type="ECO:0000313" key="13">
    <source>
        <dbReference type="Proteomes" id="UP000327013"/>
    </source>
</evidence>
<feature type="domain" description="ABC transporter" evidence="10">
    <location>
        <begin position="1014"/>
        <end position="1255"/>
    </location>
</feature>
<feature type="transmembrane region" description="Helical" evidence="9">
    <location>
        <begin position="834"/>
        <end position="852"/>
    </location>
</feature>
<evidence type="ECO:0000313" key="12">
    <source>
        <dbReference type="EMBL" id="KAB8343082.1"/>
    </source>
</evidence>
<dbReference type="InterPro" id="IPR003439">
    <property type="entry name" value="ABC_transporter-like_ATP-bd"/>
</dbReference>
<protein>
    <recommendedName>
        <fullName evidence="14">ABC transporter domain-containing protein</fullName>
    </recommendedName>
</protein>
<dbReference type="SUPFAM" id="SSF52540">
    <property type="entry name" value="P-loop containing nucleoside triphosphate hydrolases"/>
    <property type="match status" value="2"/>
</dbReference>
<dbReference type="Pfam" id="PF00664">
    <property type="entry name" value="ABC_membrane"/>
    <property type="match status" value="2"/>
</dbReference>
<evidence type="ECO:0000256" key="7">
    <source>
        <dbReference type="ARBA" id="ARBA00022989"/>
    </source>
</evidence>
<dbReference type="GO" id="GO:0005524">
    <property type="term" value="F:ATP binding"/>
    <property type="evidence" value="ECO:0007669"/>
    <property type="project" value="UniProtKB-KW"/>
</dbReference>
<feature type="transmembrane region" description="Helical" evidence="9">
    <location>
        <begin position="952"/>
        <end position="973"/>
    </location>
</feature>
<dbReference type="GO" id="GO:0015421">
    <property type="term" value="F:ABC-type oligopeptide transporter activity"/>
    <property type="evidence" value="ECO:0007669"/>
    <property type="project" value="TreeGrafter"/>
</dbReference>
<comment type="subcellular location">
    <subcellularLocation>
        <location evidence="1">Membrane</location>
        <topology evidence="1">Multi-pass membrane protein</topology>
    </subcellularLocation>
</comment>
<comment type="similarity">
    <text evidence="2">Belongs to the ABC transporter superfamily. ABCB family. Multidrug resistance exporter (TC 3.A.1.201) subfamily.</text>
</comment>
<dbReference type="Proteomes" id="UP000327013">
    <property type="component" value="Unassembled WGS sequence"/>
</dbReference>
<dbReference type="Pfam" id="PF00005">
    <property type="entry name" value="ABC_tran"/>
    <property type="match status" value="2"/>
</dbReference>
<dbReference type="InterPro" id="IPR039421">
    <property type="entry name" value="Type_1_exporter"/>
</dbReference>
<evidence type="ECO:0000259" key="11">
    <source>
        <dbReference type="PROSITE" id="PS50929"/>
    </source>
</evidence>
<dbReference type="InterPro" id="IPR003593">
    <property type="entry name" value="AAA+_ATPase"/>
</dbReference>
<dbReference type="FunFam" id="3.40.50.300:FF:000913">
    <property type="entry name" value="ABC multidrug transporter SitT"/>
    <property type="match status" value="1"/>
</dbReference>
<dbReference type="FunFam" id="1.20.1560.10:FF:000057">
    <property type="entry name" value="ABC multidrug transporter SitT"/>
    <property type="match status" value="1"/>
</dbReference>
<dbReference type="OrthoDB" id="6500128at2759"/>
<keyword evidence="6" id="KW-0067">ATP-binding</keyword>
<evidence type="ECO:0008006" key="14">
    <source>
        <dbReference type="Google" id="ProtNLM"/>
    </source>
</evidence>
<dbReference type="InterPro" id="IPR017871">
    <property type="entry name" value="ABC_transporter-like_CS"/>
</dbReference>
<evidence type="ECO:0000256" key="3">
    <source>
        <dbReference type="ARBA" id="ARBA00022448"/>
    </source>
</evidence>
<feature type="transmembrane region" description="Helical" evidence="9">
    <location>
        <begin position="192"/>
        <end position="211"/>
    </location>
</feature>
<feature type="transmembrane region" description="Helical" evidence="9">
    <location>
        <begin position="731"/>
        <end position="757"/>
    </location>
</feature>
<feature type="transmembrane region" description="Helical" evidence="9">
    <location>
        <begin position="686"/>
        <end position="711"/>
    </location>
</feature>
<dbReference type="PANTHER" id="PTHR43394">
    <property type="entry name" value="ATP-DEPENDENT PERMEASE MDL1, MITOCHONDRIAL"/>
    <property type="match status" value="1"/>
</dbReference>
<dbReference type="CDD" id="cd18578">
    <property type="entry name" value="ABC_6TM_Pgp_ABCB1_D2_like"/>
    <property type="match status" value="1"/>
</dbReference>
<dbReference type="InterPro" id="IPR011527">
    <property type="entry name" value="ABC1_TM_dom"/>
</dbReference>
<dbReference type="InterPro" id="IPR036640">
    <property type="entry name" value="ABC1_TM_sf"/>
</dbReference>
<sequence length="1262" mass="137453">MDSGVNEKNVTIAPEEKEKSRGAFGAYMRIYSFSDSTDWMLNAIALFCAAGSGVALALVNLVFGDFVNVVGDFANGRSSPAQFRSDAGSFALNFVYIFIARFCLTYVFTVAVTISATRITKKIRFQFVKSTLSQEITFFDAENTGSVASQVTTNGNLIQQGIAEKLALSVQAISAFVAAFVIAIVAQWKLALISITIAPAIVIVTAAGVGAEAKIEASVLDIYGQAGALAEDVISSIRNVHAFWAEPKLVTKYQTHLQRAFDVGKKKAPVYGVLFSTEFFMVYAGYALAFWQGSRMYQSGEIDNPGTIVTVLFSVIIAASSMTQVAPHLTSFANAAAAAQVLFGVVDRHSDINPLSAAGKSPRVVEGDVEFAHVNFSYPTRPSVQVLGDFTLRFPAGKTTALVGASGSGKSTVVGLLERWYNPASGSILLDGCPIQDLNLKWLRTTVRLVQQEPVLFNGSVFDNVCNGLAGTAHESSSKDVQMRLVVDACKMAFAHDFISDLPDKYDTLVGERAGLLSGGQKQRIAIARSIVSDPRILLLDEATSALDPHAESIVQQALDKAAANRTTIVIAHKLATIKNADNIVVMSKGRILEQGSYQSLLNAYGAFARLVNVQSLSVDTSKGSEDFDEDTQEPADLTTARTLSTAKVQDEPHQVGASSEYDYEIHNPRGMLTIICIILREQRSLWSIFGVVLVFCLAGGATYPAQALLFSELLNVFNLQGSELRDKADFFSLMFFIVALANLLIYFCLGWTANVISQDITRFYRRQMFQSILRQDVQFFDRPENTTGALTSRLSSQPTQVQELMGINICLIAITMVSLVSSCALALAFGWKLGLVVIFGGLPSLVFAGWLRMKLETRMNKNATKTFADSASLAGEAVAAIRTVSSLALEQRILDRLAGKMDRIVQTSIPNVLHTMFWFALTQSVEFLVLALGFWYGCRLISTGEYSMKQFYIVFMGVFFAGQAAGQFFSYTTSITKAVGAMNYIIWLRSRSPIVQEYPNNRHIGPSTDGQSLDLQHIKFTYPTRQFAKVLRGISMTVEPGQFVAFVGGSGCGKSTMIALLERFYDPTSGNILLNQTNLAHMNPRLYRQHVSLVQQEPALYQGSIRENIALGLDSDQNVTNVAILEACRQSNMEDFVMSLPEGLNTACGSRGVSLSGGQRQRIAIARALIRNPKILLLDEATSALDTESERVVQEALSKAALSAKRITVAVAHRLSTIRDAHTIFVFSGGKIAEAGSHAQLSQRKGLYYEMCKAQSLDRAS</sequence>
<feature type="transmembrane region" description="Helical" evidence="9">
    <location>
        <begin position="805"/>
        <end position="828"/>
    </location>
</feature>
<dbReference type="GO" id="GO:0090374">
    <property type="term" value="P:oligopeptide export from mitochondrion"/>
    <property type="evidence" value="ECO:0007669"/>
    <property type="project" value="TreeGrafter"/>
</dbReference>
<feature type="transmembrane region" description="Helical" evidence="9">
    <location>
        <begin position="94"/>
        <end position="116"/>
    </location>
</feature>
<evidence type="ECO:0000256" key="1">
    <source>
        <dbReference type="ARBA" id="ARBA00004141"/>
    </source>
</evidence>
<dbReference type="SUPFAM" id="SSF90123">
    <property type="entry name" value="ABC transporter transmembrane region"/>
    <property type="match status" value="2"/>
</dbReference>
<dbReference type="AlphaFoldDB" id="A0A5N6KT91"/>
<dbReference type="Gene3D" id="3.40.50.300">
    <property type="entry name" value="P-loop containing nucleotide triphosphate hydrolases"/>
    <property type="match status" value="2"/>
</dbReference>
<feature type="transmembrane region" description="Helical" evidence="9">
    <location>
        <begin position="917"/>
        <end position="937"/>
    </location>
</feature>
<evidence type="ECO:0000259" key="10">
    <source>
        <dbReference type="PROSITE" id="PS50893"/>
    </source>
</evidence>
<dbReference type="GO" id="GO:0005743">
    <property type="term" value="C:mitochondrial inner membrane"/>
    <property type="evidence" value="ECO:0007669"/>
    <property type="project" value="TreeGrafter"/>
</dbReference>
<proteinExistence type="inferred from homology"/>
<reference evidence="12 13" key="1">
    <citation type="submission" date="2019-06" db="EMBL/GenBank/DDBJ databases">
        <title>A chromosomal-level reference genome of Carpinus fangiana (Coryloideae, Betulaceae).</title>
        <authorList>
            <person name="Yang X."/>
            <person name="Wang Z."/>
            <person name="Zhang L."/>
            <person name="Hao G."/>
            <person name="Liu J."/>
            <person name="Yang Y."/>
        </authorList>
    </citation>
    <scope>NUCLEOTIDE SEQUENCE [LARGE SCALE GENOMIC DNA]</scope>
    <source>
        <strain evidence="12">Cfa_2016G</strain>
        <tissue evidence="12">Leaf</tissue>
    </source>
</reference>
<feature type="transmembrane region" description="Helical" evidence="9">
    <location>
        <begin position="268"/>
        <end position="288"/>
    </location>
</feature>
<feature type="domain" description="ABC transmembrane type-1" evidence="11">
    <location>
        <begin position="43"/>
        <end position="334"/>
    </location>
</feature>
<name>A0A5N6KT91_9ROSI</name>
<dbReference type="SMART" id="SM00382">
    <property type="entry name" value="AAA"/>
    <property type="match status" value="2"/>
</dbReference>
<feature type="transmembrane region" description="Helical" evidence="9">
    <location>
        <begin position="166"/>
        <end position="186"/>
    </location>
</feature>
<keyword evidence="8 9" id="KW-0472">Membrane</keyword>
<keyword evidence="13" id="KW-1185">Reference proteome</keyword>
<dbReference type="FunFam" id="3.40.50.300:FF:000251">
    <property type="entry name" value="ABC transporter B family member 19"/>
    <property type="match status" value="1"/>
</dbReference>
<keyword evidence="3" id="KW-0813">Transport</keyword>
<keyword evidence="4 9" id="KW-0812">Transmembrane</keyword>
<dbReference type="CDD" id="cd03249">
    <property type="entry name" value="ABC_MTABC3_MDL1_MDL2"/>
    <property type="match status" value="2"/>
</dbReference>
<gene>
    <name evidence="12" type="ORF">FH972_022676</name>
</gene>
<dbReference type="Gene3D" id="1.20.1560.10">
    <property type="entry name" value="ABC transporter type 1, transmembrane domain"/>
    <property type="match status" value="1"/>
</dbReference>
<evidence type="ECO:0000256" key="4">
    <source>
        <dbReference type="ARBA" id="ARBA00022692"/>
    </source>
</evidence>
<evidence type="ECO:0000256" key="9">
    <source>
        <dbReference type="SAM" id="Phobius"/>
    </source>
</evidence>